<dbReference type="OrthoDB" id="9812897at2"/>
<name>A0A2S6I3K3_9BACT</name>
<dbReference type="EMBL" id="PTJC01000006">
    <property type="protein sequence ID" value="PPK85768.1"/>
    <property type="molecule type" value="Genomic_DNA"/>
</dbReference>
<organism evidence="2 3">
    <name type="scientific">Neolewinella xylanilytica</name>
    <dbReference type="NCBI Taxonomy" id="1514080"/>
    <lineage>
        <taxon>Bacteria</taxon>
        <taxon>Pseudomonadati</taxon>
        <taxon>Bacteroidota</taxon>
        <taxon>Saprospiria</taxon>
        <taxon>Saprospirales</taxon>
        <taxon>Lewinellaceae</taxon>
        <taxon>Neolewinella</taxon>
    </lineage>
</organism>
<evidence type="ECO:0000256" key="1">
    <source>
        <dbReference type="SAM" id="Phobius"/>
    </source>
</evidence>
<dbReference type="InterPro" id="IPR012427">
    <property type="entry name" value="DUF1622"/>
</dbReference>
<dbReference type="Proteomes" id="UP000237662">
    <property type="component" value="Unassembled WGS sequence"/>
</dbReference>
<dbReference type="Pfam" id="PF07784">
    <property type="entry name" value="DUF1622"/>
    <property type="match status" value="1"/>
</dbReference>
<accession>A0A2S6I3K3</accession>
<keyword evidence="1" id="KW-0472">Membrane</keyword>
<reference evidence="2 3" key="1">
    <citation type="submission" date="2018-02" db="EMBL/GenBank/DDBJ databases">
        <title>Genomic Encyclopedia of Archaeal and Bacterial Type Strains, Phase II (KMG-II): from individual species to whole genera.</title>
        <authorList>
            <person name="Goeker M."/>
        </authorList>
    </citation>
    <scope>NUCLEOTIDE SEQUENCE [LARGE SCALE GENOMIC DNA]</scope>
    <source>
        <strain evidence="2 3">DSM 29526</strain>
    </source>
</reference>
<dbReference type="AlphaFoldDB" id="A0A2S6I3K3"/>
<dbReference type="PANTHER" id="PTHR38468:SF1">
    <property type="entry name" value="SLL0939 PROTEIN"/>
    <property type="match status" value="1"/>
</dbReference>
<dbReference type="PANTHER" id="PTHR38468">
    <property type="entry name" value="SLL0939 PROTEIN"/>
    <property type="match status" value="1"/>
</dbReference>
<keyword evidence="1" id="KW-1133">Transmembrane helix</keyword>
<sequence>MEEAGLYDISETFIYHFAEWIKLGVELCGVLVIAWGVLASLWLYASRIFTRAEQDFVALRLTLARYLIVALEFQLAADIISTAIAPDWDQIGKLASIATIRTVLNYFLQREIDQEVEAVRSGDRETFESRMDEAKDTPTDT</sequence>
<evidence type="ECO:0000313" key="2">
    <source>
        <dbReference type="EMBL" id="PPK85768.1"/>
    </source>
</evidence>
<protein>
    <submittedName>
        <fullName evidence="2">Putative membrane protein</fullName>
    </submittedName>
</protein>
<proteinExistence type="predicted"/>
<dbReference type="RefSeq" id="WP_104420259.1">
    <property type="nucleotide sequence ID" value="NZ_PTJC01000006.1"/>
</dbReference>
<keyword evidence="1" id="KW-0812">Transmembrane</keyword>
<evidence type="ECO:0000313" key="3">
    <source>
        <dbReference type="Proteomes" id="UP000237662"/>
    </source>
</evidence>
<gene>
    <name evidence="2" type="ORF">CLV84_2675</name>
</gene>
<comment type="caution">
    <text evidence="2">The sequence shown here is derived from an EMBL/GenBank/DDBJ whole genome shotgun (WGS) entry which is preliminary data.</text>
</comment>
<feature type="transmembrane region" description="Helical" evidence="1">
    <location>
        <begin position="20"/>
        <end position="44"/>
    </location>
</feature>
<keyword evidence="3" id="KW-1185">Reference proteome</keyword>